<evidence type="ECO:0000313" key="4">
    <source>
        <dbReference type="Proteomes" id="UP000006790"/>
    </source>
</evidence>
<keyword evidence="4" id="KW-1185">Reference proteome</keyword>
<organism evidence="3 4">
    <name type="scientific">Eremothecium cymbalariae (strain CBS 270.75 / DBVPG 7215 / KCTC 17166 / NRRL Y-17582)</name>
    <name type="common">Yeast</name>
    <dbReference type="NCBI Taxonomy" id="931890"/>
    <lineage>
        <taxon>Eukaryota</taxon>
        <taxon>Fungi</taxon>
        <taxon>Dikarya</taxon>
        <taxon>Ascomycota</taxon>
        <taxon>Saccharomycotina</taxon>
        <taxon>Saccharomycetes</taxon>
        <taxon>Saccharomycetales</taxon>
        <taxon>Saccharomycetaceae</taxon>
        <taxon>Eremothecium</taxon>
    </lineage>
</organism>
<dbReference type="PANTHER" id="PTHR16487:SF0">
    <property type="entry name" value="PROTEIN PHOSPHATASE 4 REGULATORY SUBUNIT 2-RELATED"/>
    <property type="match status" value="1"/>
</dbReference>
<dbReference type="GeneID" id="11469436"/>
<reference evidence="4" key="1">
    <citation type="journal article" date="2012" name="G3 (Bethesda)">
        <title>Pichia sorbitophila, an interspecies yeast hybrid reveals early steps of genome resolution following polyploidization.</title>
        <authorList>
            <person name="Leh Louis V."/>
            <person name="Despons L."/>
            <person name="Friedrich A."/>
            <person name="Martin T."/>
            <person name="Durrens P."/>
            <person name="Casaregola S."/>
            <person name="Neuveglise C."/>
            <person name="Fairhead C."/>
            <person name="Marck C."/>
            <person name="Cruz J.A."/>
            <person name="Straub M.L."/>
            <person name="Kugler V."/>
            <person name="Sacerdot C."/>
            <person name="Uzunov Z."/>
            <person name="Thierry A."/>
            <person name="Weiss S."/>
            <person name="Bleykasten C."/>
            <person name="De Montigny J."/>
            <person name="Jacques N."/>
            <person name="Jung P."/>
            <person name="Lemaire M."/>
            <person name="Mallet S."/>
            <person name="Morel G."/>
            <person name="Richard G.F."/>
            <person name="Sarkar A."/>
            <person name="Savel G."/>
            <person name="Schacherer J."/>
            <person name="Seret M.L."/>
            <person name="Talla E."/>
            <person name="Samson G."/>
            <person name="Jubin C."/>
            <person name="Poulain J."/>
            <person name="Vacherie B."/>
            <person name="Barbe V."/>
            <person name="Pelletier E."/>
            <person name="Sherman D.J."/>
            <person name="Westhof E."/>
            <person name="Weissenbach J."/>
            <person name="Baret P.V."/>
            <person name="Wincker P."/>
            <person name="Gaillardin C."/>
            <person name="Dujon B."/>
            <person name="Souciet J.L."/>
        </authorList>
    </citation>
    <scope>NUCLEOTIDE SEQUENCE [LARGE SCALE GENOMIC DNA]</scope>
    <source>
        <strain evidence="4">CBS 270.75 / DBVPG 7215 / KCTC 17166 / NRRL Y-17582</strain>
    </source>
</reference>
<dbReference type="GO" id="GO:0005737">
    <property type="term" value="C:cytoplasm"/>
    <property type="evidence" value="ECO:0007669"/>
    <property type="project" value="TreeGrafter"/>
</dbReference>
<accession>G8JW08</accession>
<dbReference type="eggNOG" id="ENOG502S2WZ">
    <property type="taxonomic scope" value="Eukaryota"/>
</dbReference>
<comment type="similarity">
    <text evidence="1">Belongs to the PPP4R2 family.</text>
</comment>
<gene>
    <name evidence="3" type="ordered locus">Ecym_7175</name>
</gene>
<sequence>MGIKSEELYENLTQIVIDHDSSWFQTTPAKEFLPQLLEHMSITIPHDIFVNDGNDDLQVRDDMNRLRIIVEYMNKHFAEKNIFPFTIQRICELCYDPLKYFKSSELTKFVNAIEKSCMVRSGWCKNYGVPMASHNGVNGNGTSNENMNGVSDQKNSSEDISISKIPWLDSGDTDDLKQFIEKIESIVSVNFGYDDDDDEDGEDRDIIIQEYYEGGGEDENEDEDEDYVEDEDSTSEDEDDEDEDEERSEQESEREYVHNSNGVGNGAASSEGDEQENMVMHNVTADGDISMQDKNVHVNDLGTKKRTTTDLDEFNFQNTDAYPKVQEVVQNDAITPKRSKLKLEDGLFVSSPLVDESSIPEKLATAPSDSLAPIPQVIDGNSSAVLDASKSDKQVSPLVSPSDISETTTKMTAIAHADSPLQNRPKKY</sequence>
<dbReference type="OMA" id="HMTETIP"/>
<dbReference type="GO" id="GO:0030289">
    <property type="term" value="C:protein phosphatase 4 complex"/>
    <property type="evidence" value="ECO:0007669"/>
    <property type="project" value="InterPro"/>
</dbReference>
<dbReference type="GO" id="GO:0005634">
    <property type="term" value="C:nucleus"/>
    <property type="evidence" value="ECO:0007669"/>
    <property type="project" value="TreeGrafter"/>
</dbReference>
<feature type="region of interest" description="Disordered" evidence="2">
    <location>
        <begin position="138"/>
        <end position="158"/>
    </location>
</feature>
<dbReference type="STRING" id="931890.G8JW08"/>
<dbReference type="InterPro" id="IPR015267">
    <property type="entry name" value="PPP4R2"/>
</dbReference>
<dbReference type="EMBL" id="CP002503">
    <property type="protein sequence ID" value="AET41023.1"/>
    <property type="molecule type" value="Genomic_DNA"/>
</dbReference>
<feature type="compositionally biased region" description="Acidic residues" evidence="2">
    <location>
        <begin position="215"/>
        <end position="248"/>
    </location>
</feature>
<evidence type="ECO:0008006" key="5">
    <source>
        <dbReference type="Google" id="ProtNLM"/>
    </source>
</evidence>
<dbReference type="Pfam" id="PF09184">
    <property type="entry name" value="PPP4R2"/>
    <property type="match status" value="1"/>
</dbReference>
<evidence type="ECO:0000256" key="2">
    <source>
        <dbReference type="SAM" id="MobiDB-lite"/>
    </source>
</evidence>
<dbReference type="InParanoid" id="G8JW08"/>
<dbReference type="GO" id="GO:0019888">
    <property type="term" value="F:protein phosphatase regulator activity"/>
    <property type="evidence" value="ECO:0007669"/>
    <property type="project" value="InterPro"/>
</dbReference>
<dbReference type="PANTHER" id="PTHR16487">
    <property type="entry name" value="PPP4R2-RELATED PROTEIN"/>
    <property type="match status" value="1"/>
</dbReference>
<name>G8JW08_ERECY</name>
<evidence type="ECO:0000313" key="3">
    <source>
        <dbReference type="EMBL" id="AET41023.1"/>
    </source>
</evidence>
<feature type="region of interest" description="Disordered" evidence="2">
    <location>
        <begin position="211"/>
        <end position="291"/>
    </location>
</feature>
<dbReference type="AlphaFoldDB" id="G8JW08"/>
<dbReference type="Proteomes" id="UP000006790">
    <property type="component" value="Chromosome 7"/>
</dbReference>
<dbReference type="RefSeq" id="XP_003647840.1">
    <property type="nucleotide sequence ID" value="XM_003647792.1"/>
</dbReference>
<dbReference type="HOGENOM" id="CLU_036743_1_0_1"/>
<dbReference type="KEGG" id="erc:Ecym_7175"/>
<proteinExistence type="inferred from homology"/>
<dbReference type="OrthoDB" id="341898at2759"/>
<protein>
    <recommendedName>
        <fullName evidence="5">Serine/threonine-protein phosphatase 4 regulatory subunit 2</fullName>
    </recommendedName>
</protein>
<evidence type="ECO:0000256" key="1">
    <source>
        <dbReference type="ARBA" id="ARBA00009207"/>
    </source>
</evidence>